<comment type="caution">
    <text evidence="1">The sequence shown here is derived from an EMBL/GenBank/DDBJ whole genome shotgun (WGS) entry which is preliminary data.</text>
</comment>
<dbReference type="EMBL" id="JAUDFV010000025">
    <property type="protein sequence ID" value="KAL2738837.1"/>
    <property type="molecule type" value="Genomic_DNA"/>
</dbReference>
<evidence type="ECO:0000313" key="2">
    <source>
        <dbReference type="Proteomes" id="UP001607302"/>
    </source>
</evidence>
<reference evidence="1 2" key="1">
    <citation type="journal article" date="2024" name="Ann. Entomol. Soc. Am.">
        <title>Genomic analyses of the southern and eastern yellowjacket wasps (Hymenoptera: Vespidae) reveal evolutionary signatures of social life.</title>
        <authorList>
            <person name="Catto M.A."/>
            <person name="Caine P.B."/>
            <person name="Orr S.E."/>
            <person name="Hunt B.G."/>
            <person name="Goodisman M.A.D."/>
        </authorList>
    </citation>
    <scope>NUCLEOTIDE SEQUENCE [LARGE SCALE GENOMIC DNA]</scope>
    <source>
        <strain evidence="1">233</strain>
        <tissue evidence="1">Head and thorax</tissue>
    </source>
</reference>
<evidence type="ECO:0000313" key="1">
    <source>
        <dbReference type="EMBL" id="KAL2738837.1"/>
    </source>
</evidence>
<proteinExistence type="predicted"/>
<accession>A0ABD2C1D1</accession>
<gene>
    <name evidence="1" type="ORF">V1478_001403</name>
</gene>
<protein>
    <submittedName>
        <fullName evidence="1">Uncharacterized protein</fullName>
    </submittedName>
</protein>
<dbReference type="Proteomes" id="UP001607302">
    <property type="component" value="Unassembled WGS sequence"/>
</dbReference>
<name>A0ABD2C1D1_VESSQ</name>
<keyword evidence="2" id="KW-1185">Reference proteome</keyword>
<organism evidence="1 2">
    <name type="scientific">Vespula squamosa</name>
    <name type="common">Southern yellow jacket</name>
    <name type="synonym">Wasp</name>
    <dbReference type="NCBI Taxonomy" id="30214"/>
    <lineage>
        <taxon>Eukaryota</taxon>
        <taxon>Metazoa</taxon>
        <taxon>Ecdysozoa</taxon>
        <taxon>Arthropoda</taxon>
        <taxon>Hexapoda</taxon>
        <taxon>Insecta</taxon>
        <taxon>Pterygota</taxon>
        <taxon>Neoptera</taxon>
        <taxon>Endopterygota</taxon>
        <taxon>Hymenoptera</taxon>
        <taxon>Apocrita</taxon>
        <taxon>Aculeata</taxon>
        <taxon>Vespoidea</taxon>
        <taxon>Vespidae</taxon>
        <taxon>Vespinae</taxon>
        <taxon>Vespula</taxon>
    </lineage>
</organism>
<dbReference type="AlphaFoldDB" id="A0ABD2C1D1"/>
<sequence length="243" mass="27188">MDRDTHRCSTQRHSSSCDTSGRFARSTSLNFPGDRCPCAALHVSVKYRKGCSRGCCRCSSRFRGHRAHFSASKSASSTFEKRHAGKLVLREFSACPFLLSAPSLPLPPLYEERNKRKEVATRRFNDVRACTCNALFIRPMNMHCFGGSSEVSSADPSLSLPHQSHTVPLASATTGIVQPHTSPLGPPFQSSCSEGFQRRPRSHSPPMNKYVINVELSSIFYLEEKFGKILLEYIELCNERIDR</sequence>